<gene>
    <name evidence="12" type="ORF">METZ01_LOCUS31433</name>
</gene>
<dbReference type="PANTHER" id="PTHR42833">
    <property type="entry name" value="URIDYLATE KINASE"/>
    <property type="match status" value="1"/>
</dbReference>
<dbReference type="GO" id="GO:0005524">
    <property type="term" value="F:ATP binding"/>
    <property type="evidence" value="ECO:0007669"/>
    <property type="project" value="UniProtKB-KW"/>
</dbReference>
<reference evidence="12" key="1">
    <citation type="submission" date="2018-05" db="EMBL/GenBank/DDBJ databases">
        <authorList>
            <person name="Lanie J.A."/>
            <person name="Ng W.-L."/>
            <person name="Kazmierczak K.M."/>
            <person name="Andrzejewski T.M."/>
            <person name="Davidsen T.M."/>
            <person name="Wayne K.J."/>
            <person name="Tettelin H."/>
            <person name="Glass J.I."/>
            <person name="Rusch D."/>
            <person name="Podicherti R."/>
            <person name="Tsui H.-C.T."/>
            <person name="Winkler M.E."/>
        </authorList>
    </citation>
    <scope>NUCLEOTIDE SEQUENCE</scope>
</reference>
<keyword evidence="6" id="KW-0547">Nucleotide-binding</keyword>
<dbReference type="InterPro" id="IPR036393">
    <property type="entry name" value="AceGlu_kinase-like_sf"/>
</dbReference>
<organism evidence="12">
    <name type="scientific">marine metagenome</name>
    <dbReference type="NCBI Taxonomy" id="408172"/>
    <lineage>
        <taxon>unclassified sequences</taxon>
        <taxon>metagenomes</taxon>
        <taxon>ecological metagenomes</taxon>
    </lineage>
</organism>
<evidence type="ECO:0000256" key="8">
    <source>
        <dbReference type="ARBA" id="ARBA00022840"/>
    </source>
</evidence>
<dbReference type="InterPro" id="IPR011818">
    <property type="entry name" value="Uridylate_kinase_arch/spir"/>
</dbReference>
<dbReference type="EC" id="2.7.4.22" evidence="3"/>
<comment type="pathway">
    <text evidence="1">Pyrimidine metabolism; CTP biosynthesis via de novo pathway; UDP from UMP (UMPK route): step 1/1.</text>
</comment>
<evidence type="ECO:0000256" key="6">
    <source>
        <dbReference type="ARBA" id="ARBA00022741"/>
    </source>
</evidence>
<protein>
    <recommendedName>
        <fullName evidence="3">UMP kinase</fullName>
        <ecNumber evidence="3">2.7.4.22</ecNumber>
    </recommendedName>
    <alternativeName>
        <fullName evidence="10">Uridine monophosphate kinase</fullName>
    </alternativeName>
</protein>
<dbReference type="Pfam" id="PF00696">
    <property type="entry name" value="AA_kinase"/>
    <property type="match status" value="1"/>
</dbReference>
<dbReference type="InterPro" id="IPR001048">
    <property type="entry name" value="Asp/Glu/Uridylate_kinase"/>
</dbReference>
<name>A0A381QJH8_9ZZZZ</name>
<keyword evidence="9" id="KW-0665">Pyrimidine biosynthesis</keyword>
<dbReference type="AlphaFoldDB" id="A0A381QJH8"/>
<dbReference type="NCBIfam" id="TIGR02076">
    <property type="entry name" value="pyrH_arch"/>
    <property type="match status" value="1"/>
</dbReference>
<evidence type="ECO:0000256" key="3">
    <source>
        <dbReference type="ARBA" id="ARBA00012899"/>
    </source>
</evidence>
<evidence type="ECO:0000259" key="11">
    <source>
        <dbReference type="Pfam" id="PF00696"/>
    </source>
</evidence>
<evidence type="ECO:0000256" key="10">
    <source>
        <dbReference type="ARBA" id="ARBA00032092"/>
    </source>
</evidence>
<keyword evidence="7" id="KW-0418">Kinase</keyword>
<evidence type="ECO:0000313" key="12">
    <source>
        <dbReference type="EMBL" id="SUZ78579.1"/>
    </source>
</evidence>
<accession>A0A381QJH8</accession>
<evidence type="ECO:0000256" key="5">
    <source>
        <dbReference type="ARBA" id="ARBA00022679"/>
    </source>
</evidence>
<dbReference type="EMBL" id="UINC01001359">
    <property type="protein sequence ID" value="SUZ78579.1"/>
    <property type="molecule type" value="Genomic_DNA"/>
</dbReference>
<dbReference type="PANTHER" id="PTHR42833:SF4">
    <property type="entry name" value="URIDYLATE KINASE PUMPKIN, CHLOROPLASTIC"/>
    <property type="match status" value="1"/>
</dbReference>
<keyword evidence="4" id="KW-0963">Cytoplasm</keyword>
<proteinExistence type="inferred from homology"/>
<keyword evidence="5" id="KW-0808">Transferase</keyword>
<dbReference type="GO" id="GO:0033862">
    <property type="term" value="F:UMP kinase activity"/>
    <property type="evidence" value="ECO:0007669"/>
    <property type="project" value="UniProtKB-EC"/>
</dbReference>
<evidence type="ECO:0000256" key="7">
    <source>
        <dbReference type="ARBA" id="ARBA00022777"/>
    </source>
</evidence>
<feature type="domain" description="Aspartate/glutamate/uridylate kinase" evidence="11">
    <location>
        <begin position="31"/>
        <end position="237"/>
    </location>
</feature>
<sequence>VIAATGGISTLQRDLSVGIERQGVRLGSMVTVVVALGGSLLRPEVEERHDWLLELVSIVRDRVGVGDHLGLVVGGGAPAREGIELASPIIDDVDHLDMIGIAATRLNATIIREALADEGIPVSGSIPQGVSEAVEALLSSKVVVMGGTVPGHTTDAVAIRLAIRSGAGKCVIATNVAKVHEQDPKEHPEAKAFDSLTLEQLQSIVGPAEHAQAGGSQVVDPIGVKEAVRHGLPLDILDGREPQNIRLALEGGDFGGTVVAG</sequence>
<dbReference type="SUPFAM" id="SSF53633">
    <property type="entry name" value="Carbamate kinase-like"/>
    <property type="match status" value="1"/>
</dbReference>
<comment type="similarity">
    <text evidence="2">Belongs to the UMP kinase family.</text>
</comment>
<evidence type="ECO:0000256" key="2">
    <source>
        <dbReference type="ARBA" id="ARBA00007614"/>
    </source>
</evidence>
<evidence type="ECO:0000256" key="1">
    <source>
        <dbReference type="ARBA" id="ARBA00004791"/>
    </source>
</evidence>
<evidence type="ECO:0000256" key="4">
    <source>
        <dbReference type="ARBA" id="ARBA00022490"/>
    </source>
</evidence>
<keyword evidence="8" id="KW-0067">ATP-binding</keyword>
<dbReference type="Gene3D" id="3.40.1160.10">
    <property type="entry name" value="Acetylglutamate kinase-like"/>
    <property type="match status" value="1"/>
</dbReference>
<evidence type="ECO:0000256" key="9">
    <source>
        <dbReference type="ARBA" id="ARBA00022975"/>
    </source>
</evidence>
<dbReference type="GO" id="GO:0006225">
    <property type="term" value="P:UDP biosynthetic process"/>
    <property type="evidence" value="ECO:0007669"/>
    <property type="project" value="TreeGrafter"/>
</dbReference>
<feature type="non-terminal residue" evidence="12">
    <location>
        <position position="1"/>
    </location>
</feature>